<dbReference type="Proteomes" id="UP000050421">
    <property type="component" value="Unassembled WGS sequence"/>
</dbReference>
<dbReference type="PIRSF" id="PIRSF000887">
    <property type="entry name" value="Pesterase_MJ0037"/>
    <property type="match status" value="1"/>
</dbReference>
<dbReference type="Gene3D" id="3.60.21.10">
    <property type="match status" value="1"/>
</dbReference>
<dbReference type="PATRIC" id="fig|1305737.6.peg.155"/>
<dbReference type="eggNOG" id="COG1407">
    <property type="taxonomic scope" value="Bacteria"/>
</dbReference>
<dbReference type="OrthoDB" id="9795838at2"/>
<dbReference type="STRING" id="1305737.GCA_000526355_01024"/>
<dbReference type="InterPro" id="IPR024173">
    <property type="entry name" value="Pesterase_MJ0037-like"/>
</dbReference>
<dbReference type="NCBIfam" id="TIGR04123">
    <property type="entry name" value="P_estr_lig_assc"/>
    <property type="match status" value="1"/>
</dbReference>
<evidence type="ECO:0000313" key="2">
    <source>
        <dbReference type="EMBL" id="KPQ10273.1"/>
    </source>
</evidence>
<name>A0A0P7X5T3_9BACT</name>
<organism evidence="2 3">
    <name type="scientific">Algoriphagus marincola HL-49</name>
    <dbReference type="NCBI Taxonomy" id="1305737"/>
    <lineage>
        <taxon>Bacteria</taxon>
        <taxon>Pseudomonadati</taxon>
        <taxon>Bacteroidota</taxon>
        <taxon>Cytophagia</taxon>
        <taxon>Cytophagales</taxon>
        <taxon>Cyclobacteriaceae</taxon>
        <taxon>Algoriphagus</taxon>
    </lineage>
</organism>
<dbReference type="InterPro" id="IPR004843">
    <property type="entry name" value="Calcineurin-like_PHP"/>
</dbReference>
<dbReference type="InterPro" id="IPR029052">
    <property type="entry name" value="Metallo-depent_PP-like"/>
</dbReference>
<reference evidence="2 3" key="1">
    <citation type="submission" date="2015-09" db="EMBL/GenBank/DDBJ databases">
        <title>Identification and resolution of microdiversity through metagenomic sequencing of parallel consortia.</title>
        <authorList>
            <person name="Nelson W.C."/>
            <person name="Romine M.F."/>
            <person name="Lindemann S.R."/>
        </authorList>
    </citation>
    <scope>NUCLEOTIDE SEQUENCE [LARGE SCALE GENOMIC DNA]</scope>
    <source>
        <strain evidence="2">HL-49</strain>
    </source>
</reference>
<dbReference type="AlphaFoldDB" id="A0A0P7X5T3"/>
<dbReference type="Pfam" id="PF00149">
    <property type="entry name" value="Metallophos"/>
    <property type="match status" value="1"/>
</dbReference>
<accession>A0A0P7X5T3</accession>
<gene>
    <name evidence="2" type="ORF">HLUCCX10_15825</name>
</gene>
<protein>
    <submittedName>
        <fullName evidence="2">Putative phosphoesterase</fullName>
    </submittedName>
</protein>
<dbReference type="EMBL" id="LJXT01000132">
    <property type="protein sequence ID" value="KPQ10273.1"/>
    <property type="molecule type" value="Genomic_DNA"/>
</dbReference>
<feature type="domain" description="Calcineurin-like phosphoesterase" evidence="1">
    <location>
        <begin position="24"/>
        <end position="153"/>
    </location>
</feature>
<sequence length="214" mass="24735">MQIIHNHCVLELLKERAIWWEQKRILFISDLHYGKAAHFRKSGIPIPEPIHEKDLMRLGQLFSKYLPSEVYFLGDLFHSDWNLSWDELMNFLKGYPSINFHLVKGNHDVLPSFRYENFPIQLDHQPVFIDSLVLSHEPLVSIEEGFLNLCGHIHPGVRLRGMGRQSLRVPCFYKIENQLILPAFGEFTGLALMQSQSGTEIYGVTPSKVIPILS</sequence>
<comment type="caution">
    <text evidence="2">The sequence shown here is derived from an EMBL/GenBank/DDBJ whole genome shotgun (WGS) entry which is preliminary data.</text>
</comment>
<dbReference type="PANTHER" id="PTHR39323:SF1">
    <property type="entry name" value="BLR1149 PROTEIN"/>
    <property type="match status" value="1"/>
</dbReference>
<dbReference type="InterPro" id="IPR026336">
    <property type="entry name" value="PdeM-like"/>
</dbReference>
<dbReference type="GO" id="GO:0016787">
    <property type="term" value="F:hydrolase activity"/>
    <property type="evidence" value="ECO:0007669"/>
    <property type="project" value="InterPro"/>
</dbReference>
<evidence type="ECO:0000259" key="1">
    <source>
        <dbReference type="Pfam" id="PF00149"/>
    </source>
</evidence>
<dbReference type="SUPFAM" id="SSF56300">
    <property type="entry name" value="Metallo-dependent phosphatases"/>
    <property type="match status" value="1"/>
</dbReference>
<dbReference type="PANTHER" id="PTHR39323">
    <property type="entry name" value="BLR1149 PROTEIN"/>
    <property type="match status" value="1"/>
</dbReference>
<evidence type="ECO:0000313" key="3">
    <source>
        <dbReference type="Proteomes" id="UP000050421"/>
    </source>
</evidence>
<proteinExistence type="predicted"/>